<sequence length="217" mass="23740">MAKLFIAGATGLIGSELAKQLSDPDDTVILLSRRAFEPPHAHHQVLQTDLLTPNLPSADSQEDTFFCALGTTIKKAGSQPAFYQVDHDMVVAVATAAYNAGYQRFVVVSSLGVQSNTRNFYLQTKHKMEQSISRLGFKHVTIIRPSLLLGDRGEFRLGEKIGEWASVVLTPLLVGSLRKYRPIPAATVAKAMLRSRHNQETGLTVLESDALVRLAAE</sequence>
<feature type="domain" description="NAD(P)-binding" evidence="1">
    <location>
        <begin position="8"/>
        <end position="152"/>
    </location>
</feature>
<dbReference type="Gene3D" id="3.40.50.720">
    <property type="entry name" value="NAD(P)-binding Rossmann-like Domain"/>
    <property type="match status" value="1"/>
</dbReference>
<reference evidence="2 3" key="1">
    <citation type="submission" date="2006-02" db="EMBL/GenBank/DDBJ databases">
        <authorList>
            <person name="Pinhassi J."/>
            <person name="Pedros-Alio C."/>
            <person name="Ferriera S."/>
            <person name="Johnson J."/>
            <person name="Kravitz S."/>
            <person name="Halpern A."/>
            <person name="Remington K."/>
            <person name="Beeson K."/>
            <person name="Tran B."/>
            <person name="Rogers Y.-H."/>
            <person name="Friedman R."/>
            <person name="Venter J.C."/>
        </authorList>
    </citation>
    <scope>NUCLEOTIDE SEQUENCE [LARGE SCALE GENOMIC DNA]</scope>
    <source>
        <strain evidence="2 3">MED297</strain>
    </source>
</reference>
<comment type="caution">
    <text evidence="2">The sequence shown here is derived from an EMBL/GenBank/DDBJ whole genome shotgun (WGS) entry which is preliminary data.</text>
</comment>
<dbReference type="Proteomes" id="UP000005953">
    <property type="component" value="Unassembled WGS sequence"/>
</dbReference>
<dbReference type="STRING" id="314283.MED297_20182"/>
<dbReference type="PANTHER" id="PTHR14097">
    <property type="entry name" value="OXIDOREDUCTASE HTATIP2"/>
    <property type="match status" value="1"/>
</dbReference>
<gene>
    <name evidence="2" type="ORF">MED297_20182</name>
</gene>
<dbReference type="InterPro" id="IPR036291">
    <property type="entry name" value="NAD(P)-bd_dom_sf"/>
</dbReference>
<evidence type="ECO:0000259" key="1">
    <source>
        <dbReference type="Pfam" id="PF13460"/>
    </source>
</evidence>
<evidence type="ECO:0000313" key="2">
    <source>
        <dbReference type="EMBL" id="EAR11242.1"/>
    </source>
</evidence>
<name>A4B9E1_9GAMM</name>
<evidence type="ECO:0000313" key="3">
    <source>
        <dbReference type="Proteomes" id="UP000005953"/>
    </source>
</evidence>
<dbReference type="RefSeq" id="WP_008044765.1">
    <property type="nucleotide sequence ID" value="NZ_CH724151.1"/>
</dbReference>
<dbReference type="OrthoDB" id="9798632at2"/>
<keyword evidence="3" id="KW-1185">Reference proteome</keyword>
<dbReference type="AlphaFoldDB" id="A4B9E1"/>
<dbReference type="PANTHER" id="PTHR14097:SF7">
    <property type="entry name" value="OXIDOREDUCTASE HTATIP2"/>
    <property type="match status" value="1"/>
</dbReference>
<dbReference type="Pfam" id="PF13460">
    <property type="entry name" value="NAD_binding_10"/>
    <property type="match status" value="1"/>
</dbReference>
<dbReference type="EMBL" id="AAOE01000001">
    <property type="protein sequence ID" value="EAR11242.1"/>
    <property type="molecule type" value="Genomic_DNA"/>
</dbReference>
<dbReference type="HOGENOM" id="CLU_071330_2_0_6"/>
<dbReference type="SUPFAM" id="SSF51735">
    <property type="entry name" value="NAD(P)-binding Rossmann-fold domains"/>
    <property type="match status" value="1"/>
</dbReference>
<accession>A4B9E1</accession>
<protein>
    <submittedName>
        <fullName evidence="2">Nucleoside-diphosphate-sugar epimerase</fullName>
    </submittedName>
</protein>
<dbReference type="InterPro" id="IPR016040">
    <property type="entry name" value="NAD(P)-bd_dom"/>
</dbReference>
<proteinExistence type="predicted"/>
<organism evidence="2 3">
    <name type="scientific">Reinekea blandensis MED297</name>
    <dbReference type="NCBI Taxonomy" id="314283"/>
    <lineage>
        <taxon>Bacteria</taxon>
        <taxon>Pseudomonadati</taxon>
        <taxon>Pseudomonadota</taxon>
        <taxon>Gammaproteobacteria</taxon>
        <taxon>Oceanospirillales</taxon>
        <taxon>Saccharospirillaceae</taxon>
        <taxon>Reinekea</taxon>
    </lineage>
</organism>